<feature type="compositionally biased region" description="Basic and acidic residues" evidence="8">
    <location>
        <begin position="648"/>
        <end position="692"/>
    </location>
</feature>
<feature type="compositionally biased region" description="Basic and acidic residues" evidence="8">
    <location>
        <begin position="898"/>
        <end position="909"/>
    </location>
</feature>
<dbReference type="InterPro" id="IPR050428">
    <property type="entry name" value="TCS_sensor_his_kinase"/>
</dbReference>
<dbReference type="SUPFAM" id="SSF55874">
    <property type="entry name" value="ATPase domain of HSP90 chaperone/DNA topoisomerase II/histidine kinase"/>
    <property type="match status" value="1"/>
</dbReference>
<evidence type="ECO:0000256" key="4">
    <source>
        <dbReference type="ARBA" id="ARBA00022679"/>
    </source>
</evidence>
<keyword evidence="4" id="KW-0808">Transferase</keyword>
<proteinExistence type="predicted"/>
<evidence type="ECO:0000256" key="9">
    <source>
        <dbReference type="SAM" id="Phobius"/>
    </source>
</evidence>
<keyword evidence="5 9" id="KW-0812">Transmembrane</keyword>
<feature type="compositionally biased region" description="Low complexity" evidence="8">
    <location>
        <begin position="967"/>
        <end position="981"/>
    </location>
</feature>
<feature type="region of interest" description="Disordered" evidence="8">
    <location>
        <begin position="637"/>
        <end position="697"/>
    </location>
</feature>
<accession>A0ABR8MGV4</accession>
<organism evidence="11 12">
    <name type="scientific">Nocardioides hwasunensis</name>
    <dbReference type="NCBI Taxonomy" id="397258"/>
    <lineage>
        <taxon>Bacteria</taxon>
        <taxon>Bacillati</taxon>
        <taxon>Actinomycetota</taxon>
        <taxon>Actinomycetes</taxon>
        <taxon>Propionibacteriales</taxon>
        <taxon>Nocardioidaceae</taxon>
        <taxon>Nocardioides</taxon>
    </lineage>
</organism>
<feature type="compositionally biased region" description="Acidic residues" evidence="8">
    <location>
        <begin position="873"/>
        <end position="896"/>
    </location>
</feature>
<dbReference type="InterPro" id="IPR005467">
    <property type="entry name" value="His_kinase_dom"/>
</dbReference>
<dbReference type="SMART" id="SM00387">
    <property type="entry name" value="HATPase_c"/>
    <property type="match status" value="1"/>
</dbReference>
<comment type="catalytic activity">
    <reaction evidence="1">
        <text>ATP + protein L-histidine = ADP + protein N-phospho-L-histidine.</text>
        <dbReference type="EC" id="2.7.13.3"/>
    </reaction>
</comment>
<dbReference type="RefSeq" id="WP_191199614.1">
    <property type="nucleotide sequence ID" value="NZ_BAAAPA010000005.1"/>
</dbReference>
<evidence type="ECO:0000256" key="6">
    <source>
        <dbReference type="ARBA" id="ARBA00022777"/>
    </source>
</evidence>
<evidence type="ECO:0000313" key="12">
    <source>
        <dbReference type="Proteomes" id="UP000649289"/>
    </source>
</evidence>
<feature type="region of interest" description="Disordered" evidence="8">
    <location>
        <begin position="1070"/>
        <end position="1140"/>
    </location>
</feature>
<reference evidence="11 12" key="1">
    <citation type="submission" date="2020-09" db="EMBL/GenBank/DDBJ databases">
        <title>novel species in genus Nocardioides.</title>
        <authorList>
            <person name="Zhang G."/>
        </authorList>
    </citation>
    <scope>NUCLEOTIDE SEQUENCE [LARGE SCALE GENOMIC DNA]</scope>
    <source>
        <strain evidence="11 12">19197</strain>
    </source>
</reference>
<evidence type="ECO:0000256" key="7">
    <source>
        <dbReference type="ARBA" id="ARBA00022989"/>
    </source>
</evidence>
<keyword evidence="9" id="KW-0472">Membrane</keyword>
<dbReference type="Gene3D" id="3.30.565.10">
    <property type="entry name" value="Histidine kinase-like ATPase, C-terminal domain"/>
    <property type="match status" value="1"/>
</dbReference>
<dbReference type="PANTHER" id="PTHR45436:SF5">
    <property type="entry name" value="SENSOR HISTIDINE KINASE TRCS"/>
    <property type="match status" value="1"/>
</dbReference>
<evidence type="ECO:0000256" key="3">
    <source>
        <dbReference type="ARBA" id="ARBA00022553"/>
    </source>
</evidence>
<evidence type="ECO:0000256" key="1">
    <source>
        <dbReference type="ARBA" id="ARBA00000085"/>
    </source>
</evidence>
<name>A0ABR8MGV4_9ACTN</name>
<dbReference type="Pfam" id="PF02518">
    <property type="entry name" value="HATPase_c"/>
    <property type="match status" value="1"/>
</dbReference>
<dbReference type="EC" id="2.7.13.3" evidence="2"/>
<dbReference type="Gene3D" id="6.10.340.10">
    <property type="match status" value="1"/>
</dbReference>
<comment type="caution">
    <text evidence="11">The sequence shown here is derived from an EMBL/GenBank/DDBJ whole genome shotgun (WGS) entry which is preliminary data.</text>
</comment>
<dbReference type="PROSITE" id="PS50109">
    <property type="entry name" value="HIS_KIN"/>
    <property type="match status" value="1"/>
</dbReference>
<feature type="compositionally biased region" description="Polar residues" evidence="8">
    <location>
        <begin position="1128"/>
        <end position="1140"/>
    </location>
</feature>
<sequence length="1140" mass="118739">MTQDAARPGKGMGLTVAGWPLRRKIALALAIPLVLAGVLGGLRVAGDYGDSRQASTSAEQVTIIQPAVDYLTSAESAMVAAQSDSAASQGDLIDAISDVVANAETLTEVRDSAGLDDLQTAHVDALLDLSQAMRGEGAENLGPATWIALVRQLESSTSQLITSVNAAQETPEPRLEQISQAMSGRLSLAMQQGLLASTLAQSTSQELFSEIGVEAAAIDRLAGAVEGAEAQTAELRTQNTRHAGEIRDNSATNLDGRDAYAPYDQITETLISGVTTSLADAASAAQRNALLGALLTLLALGAAVFLAFVVARSLLEPIGRVRDGALAVARHRLPDAVARIRAGQEPEPIRTIDVTTNEEIGQVARAVDDLHRQAIHLASGEAQLRQTVNAMFVTLSRRSTSLVNQQLAQIERLEHDEEDPRRLESLFRLDHLASRMRRTADSLLILADAPNRAAGQFSLTVGEALQAATSGVQDYQRVQILSHLGTRVGDDAAADVVHLLTELVDNALTYSPPAEPVRLAAKQGADGVTITITDSGLGVPQAELEQLNSDLQHGAEATPDTARRMGLFVVSRLAERHGIVASLSRNPGGGMTASVLLPPSVLPDVAQVGTPTSSALPTVAAEPVPAVDVLDLRSAETPEPVPAGAQVHESRREARNRSRAEKAAGKAAEKAAKKEAAAEAKAAKKQPVHEPVDEPAVQEPVAEVVETAPTTATATATAAATAAATEGRPSLESLLPRREPGANMPRTGADAFLPPETSGATGPLFGKREPAPSEETPAASTADKVAPVVPITALAARQRAQAEEEARAAGSSTSEPADQPTVEEPSAELAAEQAEAPVADEPRLDTVRVSDPLSDPLPADAFDDHPVAHVEAEPEPEPAVEAEPEPESALESEPAVDAEPRPEVDHDDPLGLGATSAPAEQEPAWKQAPAWQPPAAEQPVAEPVTEPETAPVSEEPAHEPIAEETVEPTVEPTVEETPAAAAPTYDLPAAAFGAHGVDHGTHGTDGFDELLASNGLGGPIDPHGSAPARIGGDSPIFKSMRSGWLAGDGNGEFHQTEVDRGWEIAEHVAEEAPAAEPTVAGLPRRAPGERLVPGSVTAPTAAKTRDPEAIRRRLSAHKAGVSRGRQAAKSSTQHTEAGPA</sequence>
<dbReference type="PANTHER" id="PTHR45436">
    <property type="entry name" value="SENSOR HISTIDINE KINASE YKOH"/>
    <property type="match status" value="1"/>
</dbReference>
<keyword evidence="3" id="KW-0597">Phosphoprotein</keyword>
<feature type="transmembrane region" description="Helical" evidence="9">
    <location>
        <begin position="25"/>
        <end position="45"/>
    </location>
</feature>
<feature type="domain" description="Histidine kinase" evidence="10">
    <location>
        <begin position="496"/>
        <end position="601"/>
    </location>
</feature>
<keyword evidence="12" id="KW-1185">Reference proteome</keyword>
<evidence type="ECO:0000256" key="2">
    <source>
        <dbReference type="ARBA" id="ARBA00012438"/>
    </source>
</evidence>
<protein>
    <recommendedName>
        <fullName evidence="2">histidine kinase</fullName>
        <ecNumber evidence="2">2.7.13.3</ecNumber>
    </recommendedName>
</protein>
<feature type="region of interest" description="Disordered" evidence="8">
    <location>
        <begin position="709"/>
        <end position="785"/>
    </location>
</feature>
<feature type="compositionally biased region" description="Low complexity" evidence="8">
    <location>
        <begin position="921"/>
        <end position="954"/>
    </location>
</feature>
<feature type="compositionally biased region" description="Low complexity" evidence="8">
    <location>
        <begin position="709"/>
        <end position="726"/>
    </location>
</feature>
<dbReference type="EMBL" id="JACXYY010000004">
    <property type="protein sequence ID" value="MBD3915305.1"/>
    <property type="molecule type" value="Genomic_DNA"/>
</dbReference>
<keyword evidence="6" id="KW-0418">Kinase</keyword>
<dbReference type="InterPro" id="IPR036890">
    <property type="entry name" value="HATPase_C_sf"/>
</dbReference>
<keyword evidence="7 9" id="KW-1133">Transmembrane helix</keyword>
<evidence type="ECO:0000256" key="8">
    <source>
        <dbReference type="SAM" id="MobiDB-lite"/>
    </source>
</evidence>
<dbReference type="InterPro" id="IPR003594">
    <property type="entry name" value="HATPase_dom"/>
</dbReference>
<feature type="transmembrane region" description="Helical" evidence="9">
    <location>
        <begin position="289"/>
        <end position="311"/>
    </location>
</feature>
<dbReference type="Proteomes" id="UP000649289">
    <property type="component" value="Unassembled WGS sequence"/>
</dbReference>
<feature type="compositionally biased region" description="Basic and acidic residues" evidence="8">
    <location>
        <begin position="862"/>
        <end position="872"/>
    </location>
</feature>
<gene>
    <name evidence="11" type="ORF">IEZ25_11830</name>
</gene>
<evidence type="ECO:0000259" key="10">
    <source>
        <dbReference type="PROSITE" id="PS50109"/>
    </source>
</evidence>
<evidence type="ECO:0000256" key="5">
    <source>
        <dbReference type="ARBA" id="ARBA00022692"/>
    </source>
</evidence>
<evidence type="ECO:0000313" key="11">
    <source>
        <dbReference type="EMBL" id="MBD3915305.1"/>
    </source>
</evidence>
<feature type="region of interest" description="Disordered" evidence="8">
    <location>
        <begin position="797"/>
        <end position="981"/>
    </location>
</feature>